<accession>A0A9Q0JKW4</accession>
<dbReference type="Proteomes" id="UP001141552">
    <property type="component" value="Unassembled WGS sequence"/>
</dbReference>
<dbReference type="AlphaFoldDB" id="A0A9Q0JKW4"/>
<comment type="caution">
    <text evidence="2">The sequence shown here is derived from an EMBL/GenBank/DDBJ whole genome shotgun (WGS) entry which is preliminary data.</text>
</comment>
<feature type="region of interest" description="Disordered" evidence="1">
    <location>
        <begin position="30"/>
        <end position="61"/>
    </location>
</feature>
<dbReference type="EMBL" id="JAKUCV010001666">
    <property type="protein sequence ID" value="KAJ4845473.1"/>
    <property type="molecule type" value="Genomic_DNA"/>
</dbReference>
<reference evidence="2" key="1">
    <citation type="submission" date="2022-02" db="EMBL/GenBank/DDBJ databases">
        <authorList>
            <person name="Henning P.M."/>
            <person name="McCubbin A.G."/>
            <person name="Shore J.S."/>
        </authorList>
    </citation>
    <scope>NUCLEOTIDE SEQUENCE</scope>
    <source>
        <strain evidence="2">F60SS</strain>
        <tissue evidence="2">Leaves</tissue>
    </source>
</reference>
<name>A0A9Q0JKW4_9ROSI</name>
<protein>
    <submittedName>
        <fullName evidence="2">Uncharacterized protein</fullName>
    </submittedName>
</protein>
<keyword evidence="3" id="KW-1185">Reference proteome</keyword>
<evidence type="ECO:0000313" key="2">
    <source>
        <dbReference type="EMBL" id="KAJ4845473.1"/>
    </source>
</evidence>
<sequence>SSSFDNEKELPFLLDSDGKELQRMSRFEQQCKTRGQGAGRKLKKHRIAQSKTRGQGAGRKLKKHRIAQRWADKSYKILLVSWRYLSRFV</sequence>
<evidence type="ECO:0000256" key="1">
    <source>
        <dbReference type="SAM" id="MobiDB-lite"/>
    </source>
</evidence>
<organism evidence="2 3">
    <name type="scientific">Turnera subulata</name>
    <dbReference type="NCBI Taxonomy" id="218843"/>
    <lineage>
        <taxon>Eukaryota</taxon>
        <taxon>Viridiplantae</taxon>
        <taxon>Streptophyta</taxon>
        <taxon>Embryophyta</taxon>
        <taxon>Tracheophyta</taxon>
        <taxon>Spermatophyta</taxon>
        <taxon>Magnoliopsida</taxon>
        <taxon>eudicotyledons</taxon>
        <taxon>Gunneridae</taxon>
        <taxon>Pentapetalae</taxon>
        <taxon>rosids</taxon>
        <taxon>fabids</taxon>
        <taxon>Malpighiales</taxon>
        <taxon>Passifloraceae</taxon>
        <taxon>Turnera</taxon>
    </lineage>
</organism>
<evidence type="ECO:0000313" key="3">
    <source>
        <dbReference type="Proteomes" id="UP001141552"/>
    </source>
</evidence>
<gene>
    <name evidence="2" type="ORF">Tsubulata_033915</name>
</gene>
<proteinExistence type="predicted"/>
<reference evidence="2" key="2">
    <citation type="journal article" date="2023" name="Plants (Basel)">
        <title>Annotation of the Turnera subulata (Passifloraceae) Draft Genome Reveals the S-Locus Evolved after the Divergence of Turneroideae from Passifloroideae in a Stepwise Manner.</title>
        <authorList>
            <person name="Henning P.M."/>
            <person name="Roalson E.H."/>
            <person name="Mir W."/>
            <person name="McCubbin A.G."/>
            <person name="Shore J.S."/>
        </authorList>
    </citation>
    <scope>NUCLEOTIDE SEQUENCE</scope>
    <source>
        <strain evidence="2">F60SS</strain>
    </source>
</reference>
<feature type="non-terminal residue" evidence="2">
    <location>
        <position position="1"/>
    </location>
</feature>